<dbReference type="AlphaFoldDB" id="A0A2P2QTL7"/>
<feature type="region of interest" description="Disordered" evidence="1">
    <location>
        <begin position="1"/>
        <end position="23"/>
    </location>
</feature>
<evidence type="ECO:0000313" key="2">
    <source>
        <dbReference type="EMBL" id="MBX70295.1"/>
    </source>
</evidence>
<feature type="compositionally biased region" description="Basic and acidic residues" evidence="1">
    <location>
        <begin position="10"/>
        <end position="23"/>
    </location>
</feature>
<dbReference type="EMBL" id="GGEC01089811">
    <property type="protein sequence ID" value="MBX70295.1"/>
    <property type="molecule type" value="Transcribed_RNA"/>
</dbReference>
<protein>
    <submittedName>
        <fullName evidence="2">Uncharacterized protein</fullName>
    </submittedName>
</protein>
<proteinExistence type="predicted"/>
<sequence length="23" mass="2665">MPIRTTNFSKSEKQRERGNSKGI</sequence>
<accession>A0A2P2QTL7</accession>
<reference evidence="2" key="1">
    <citation type="submission" date="2018-02" db="EMBL/GenBank/DDBJ databases">
        <title>Rhizophora mucronata_Transcriptome.</title>
        <authorList>
            <person name="Meera S.P."/>
            <person name="Sreeshan A."/>
            <person name="Augustine A."/>
        </authorList>
    </citation>
    <scope>NUCLEOTIDE SEQUENCE</scope>
    <source>
        <tissue evidence="2">Leaf</tissue>
    </source>
</reference>
<organism evidence="2">
    <name type="scientific">Rhizophora mucronata</name>
    <name type="common">Asiatic mangrove</name>
    <dbReference type="NCBI Taxonomy" id="61149"/>
    <lineage>
        <taxon>Eukaryota</taxon>
        <taxon>Viridiplantae</taxon>
        <taxon>Streptophyta</taxon>
        <taxon>Embryophyta</taxon>
        <taxon>Tracheophyta</taxon>
        <taxon>Spermatophyta</taxon>
        <taxon>Magnoliopsida</taxon>
        <taxon>eudicotyledons</taxon>
        <taxon>Gunneridae</taxon>
        <taxon>Pentapetalae</taxon>
        <taxon>rosids</taxon>
        <taxon>fabids</taxon>
        <taxon>Malpighiales</taxon>
        <taxon>Rhizophoraceae</taxon>
        <taxon>Rhizophora</taxon>
    </lineage>
</organism>
<evidence type="ECO:0000256" key="1">
    <source>
        <dbReference type="SAM" id="MobiDB-lite"/>
    </source>
</evidence>
<name>A0A2P2QTL7_RHIMU</name>